<dbReference type="Proteomes" id="UP000292262">
    <property type="component" value="Unassembled WGS sequence"/>
</dbReference>
<proteinExistence type="predicted"/>
<accession>A0A4V2F7K3</accession>
<evidence type="ECO:0000313" key="1">
    <source>
        <dbReference type="EMBL" id="RZT00120.1"/>
    </source>
</evidence>
<protein>
    <submittedName>
        <fullName evidence="1">Uncharacterized protein</fullName>
    </submittedName>
</protein>
<reference evidence="1 2" key="1">
    <citation type="submission" date="2019-02" db="EMBL/GenBank/DDBJ databases">
        <title>Genomic Encyclopedia of Type Strains, Phase IV (KMG-IV): sequencing the most valuable type-strain genomes for metagenomic binning, comparative biology and taxonomic classification.</title>
        <authorList>
            <person name="Goeker M."/>
        </authorList>
    </citation>
    <scope>NUCLEOTIDE SEQUENCE [LARGE SCALE GENOMIC DNA]</scope>
    <source>
        <strain evidence="1 2">DSM 17196</strain>
    </source>
</reference>
<evidence type="ECO:0000313" key="2">
    <source>
        <dbReference type="Proteomes" id="UP000292262"/>
    </source>
</evidence>
<dbReference type="AlphaFoldDB" id="A0A4V2F7K3"/>
<gene>
    <name evidence="1" type="ORF">EV197_1353</name>
</gene>
<dbReference type="EMBL" id="SGXE01000001">
    <property type="protein sequence ID" value="RZT00120.1"/>
    <property type="molecule type" value="Genomic_DNA"/>
</dbReference>
<dbReference type="RefSeq" id="WP_130285916.1">
    <property type="nucleotide sequence ID" value="NZ_SGXE01000001.1"/>
</dbReference>
<sequence length="165" mass="18428">MKVALVSFFTAIALTTCDTSENADVYYVTNNDIITVENETTEFALDESIYVITTVNDQQTTTNEKNITLSEFTYGEDFENFYHTLALYKKTGFGTLSKINLTENAIEVLEGEVSVSQGNLFVQNFYRDSAFRSKIGIKLLESGDYVLSSADYTNINNDGIILIKG</sequence>
<dbReference type="OrthoDB" id="1358027at2"/>
<name>A0A4V2F7K3_9FLAO</name>
<comment type="caution">
    <text evidence="1">The sequence shown here is derived from an EMBL/GenBank/DDBJ whole genome shotgun (WGS) entry which is preliminary data.</text>
</comment>
<keyword evidence="2" id="KW-1185">Reference proteome</keyword>
<organism evidence="1 2">
    <name type="scientific">Aquimarina brevivitae</name>
    <dbReference type="NCBI Taxonomy" id="323412"/>
    <lineage>
        <taxon>Bacteria</taxon>
        <taxon>Pseudomonadati</taxon>
        <taxon>Bacteroidota</taxon>
        <taxon>Flavobacteriia</taxon>
        <taxon>Flavobacteriales</taxon>
        <taxon>Flavobacteriaceae</taxon>
        <taxon>Aquimarina</taxon>
    </lineage>
</organism>